<dbReference type="Pfam" id="PF00102">
    <property type="entry name" value="Y_phosphatase"/>
    <property type="match status" value="2"/>
</dbReference>
<evidence type="ECO:0000259" key="19">
    <source>
        <dbReference type="PROSITE" id="PS50853"/>
    </source>
</evidence>
<feature type="chain" id="PRO_5042891048" description="protein-tyrosine-phosphatase" evidence="15">
    <location>
        <begin position="32"/>
        <end position="3503"/>
    </location>
</feature>
<feature type="domain" description="Ig-like" evidence="18">
    <location>
        <begin position="354"/>
        <end position="443"/>
    </location>
</feature>
<dbReference type="InterPro" id="IPR003595">
    <property type="entry name" value="Tyr_Pase_cat"/>
</dbReference>
<keyword evidence="4 14" id="KW-0812">Transmembrane</keyword>
<evidence type="ECO:0000256" key="7">
    <source>
        <dbReference type="ARBA" id="ARBA00022801"/>
    </source>
</evidence>
<comment type="similarity">
    <text evidence="2">Belongs to the protein-tyrosine phosphatase family. Receptor class 2A subfamily.</text>
</comment>
<dbReference type="PANTHER" id="PTHR46957">
    <property type="entry name" value="CYTOKINE RECEPTOR"/>
    <property type="match status" value="1"/>
</dbReference>
<dbReference type="Proteomes" id="UP000007879">
    <property type="component" value="Unassembled WGS sequence"/>
</dbReference>
<gene>
    <name evidence="20" type="primary">105313659</name>
</gene>
<feature type="domain" description="Ig-like" evidence="18">
    <location>
        <begin position="1350"/>
        <end position="1438"/>
    </location>
</feature>
<dbReference type="InterPro" id="IPR029021">
    <property type="entry name" value="Prot-tyrosine_phosphatase-like"/>
</dbReference>
<feature type="domain" description="Ig-like" evidence="18">
    <location>
        <begin position="249"/>
        <end position="351"/>
    </location>
</feature>
<feature type="domain" description="Ig-like" evidence="18">
    <location>
        <begin position="950"/>
        <end position="1038"/>
    </location>
</feature>
<keyword evidence="5 15" id="KW-0732">Signal</keyword>
<proteinExistence type="inferred from homology"/>
<feature type="domain" description="Ig-like" evidence="18">
    <location>
        <begin position="1729"/>
        <end position="1826"/>
    </location>
</feature>
<evidence type="ECO:0000256" key="4">
    <source>
        <dbReference type="ARBA" id="ARBA00022692"/>
    </source>
</evidence>
<dbReference type="SMART" id="SM00408">
    <property type="entry name" value="IGc2"/>
    <property type="match status" value="17"/>
</dbReference>
<evidence type="ECO:0000256" key="1">
    <source>
        <dbReference type="ARBA" id="ARBA00004167"/>
    </source>
</evidence>
<evidence type="ECO:0000259" key="16">
    <source>
        <dbReference type="PROSITE" id="PS50055"/>
    </source>
</evidence>
<feature type="domain" description="Ig-like" evidence="18">
    <location>
        <begin position="560"/>
        <end position="642"/>
    </location>
</feature>
<feature type="domain" description="Ig-like" evidence="18">
    <location>
        <begin position="1646"/>
        <end position="1726"/>
    </location>
</feature>
<dbReference type="Gene3D" id="2.60.40.10">
    <property type="entry name" value="Immunoglobulins"/>
    <property type="match status" value="26"/>
</dbReference>
<keyword evidence="8" id="KW-0904">Protein phosphatase</keyword>
<evidence type="ECO:0000256" key="8">
    <source>
        <dbReference type="ARBA" id="ARBA00022912"/>
    </source>
</evidence>
<dbReference type="InterPro" id="IPR013098">
    <property type="entry name" value="Ig_I-set"/>
</dbReference>
<evidence type="ECO:0000259" key="17">
    <source>
        <dbReference type="PROSITE" id="PS50056"/>
    </source>
</evidence>
<dbReference type="InterPro" id="IPR003599">
    <property type="entry name" value="Ig_sub"/>
</dbReference>
<accession>A0AAN0JEI2</accession>
<feature type="domain" description="Ig-like" evidence="18">
    <location>
        <begin position="127"/>
        <end position="238"/>
    </location>
</feature>
<feature type="signal peptide" evidence="15">
    <location>
        <begin position="1"/>
        <end position="31"/>
    </location>
</feature>
<dbReference type="Pfam" id="PF13895">
    <property type="entry name" value="Ig_2"/>
    <property type="match status" value="1"/>
</dbReference>
<feature type="domain" description="Fibronectin type-III" evidence="19">
    <location>
        <begin position="2593"/>
        <end position="2684"/>
    </location>
</feature>
<comment type="catalytic activity">
    <reaction evidence="13">
        <text>O-phospho-L-tyrosyl-[protein] + H2O = L-tyrosyl-[protein] + phosphate</text>
        <dbReference type="Rhea" id="RHEA:10684"/>
        <dbReference type="Rhea" id="RHEA-COMP:10136"/>
        <dbReference type="Rhea" id="RHEA-COMP:20101"/>
        <dbReference type="ChEBI" id="CHEBI:15377"/>
        <dbReference type="ChEBI" id="CHEBI:43474"/>
        <dbReference type="ChEBI" id="CHEBI:46858"/>
        <dbReference type="ChEBI" id="CHEBI:61978"/>
        <dbReference type="EC" id="3.1.3.48"/>
    </reaction>
</comment>
<reference evidence="21" key="1">
    <citation type="journal article" date="2010" name="Nature">
        <title>The Amphimedon queenslandica genome and the evolution of animal complexity.</title>
        <authorList>
            <person name="Srivastava M."/>
            <person name="Simakov O."/>
            <person name="Chapman J."/>
            <person name="Fahey B."/>
            <person name="Gauthier M.E."/>
            <person name="Mitros T."/>
            <person name="Richards G.S."/>
            <person name="Conaco C."/>
            <person name="Dacre M."/>
            <person name="Hellsten U."/>
            <person name="Larroux C."/>
            <person name="Putnam N.H."/>
            <person name="Stanke M."/>
            <person name="Adamska M."/>
            <person name="Darling A."/>
            <person name="Degnan S.M."/>
            <person name="Oakley T.H."/>
            <person name="Plachetzki D.C."/>
            <person name="Zhai Y."/>
            <person name="Adamski M."/>
            <person name="Calcino A."/>
            <person name="Cummins S.F."/>
            <person name="Goodstein D.M."/>
            <person name="Harris C."/>
            <person name="Jackson D.J."/>
            <person name="Leys S.P."/>
            <person name="Shu S."/>
            <person name="Woodcroft B.J."/>
            <person name="Vervoort M."/>
            <person name="Kosik K.S."/>
            <person name="Manning G."/>
            <person name="Degnan B.M."/>
            <person name="Rokhsar D.S."/>
        </authorList>
    </citation>
    <scope>NUCLEOTIDE SEQUENCE [LARGE SCALE GENOMIC DNA]</scope>
</reference>
<feature type="domain" description="Ig-like" evidence="18">
    <location>
        <begin position="32"/>
        <end position="111"/>
    </location>
</feature>
<dbReference type="PANTHER" id="PTHR46957:SF3">
    <property type="entry name" value="CYTOKINE RECEPTOR"/>
    <property type="match status" value="1"/>
</dbReference>
<evidence type="ECO:0000256" key="15">
    <source>
        <dbReference type="SAM" id="SignalP"/>
    </source>
</evidence>
<dbReference type="Pfam" id="PF13927">
    <property type="entry name" value="Ig_3"/>
    <property type="match status" value="11"/>
</dbReference>
<keyword evidence="9 14" id="KW-1133">Transmembrane helix</keyword>
<evidence type="ECO:0000256" key="9">
    <source>
        <dbReference type="ARBA" id="ARBA00022989"/>
    </source>
</evidence>
<feature type="domain" description="Tyrosine-protein phosphatase" evidence="16">
    <location>
        <begin position="3231"/>
        <end position="3491"/>
    </location>
</feature>
<dbReference type="InterPro" id="IPR016130">
    <property type="entry name" value="Tyr_Pase_AS"/>
</dbReference>
<dbReference type="InterPro" id="IPR036116">
    <property type="entry name" value="FN3_sf"/>
</dbReference>
<feature type="domain" description="Tyrosine-protein phosphatase" evidence="16">
    <location>
        <begin position="2941"/>
        <end position="3198"/>
    </location>
</feature>
<dbReference type="PROSITE" id="PS50055">
    <property type="entry name" value="TYR_PHOSPHATASE_PTP"/>
    <property type="match status" value="2"/>
</dbReference>
<evidence type="ECO:0000256" key="13">
    <source>
        <dbReference type="ARBA" id="ARBA00051722"/>
    </source>
</evidence>
<feature type="domain" description="Fibronectin type-III" evidence="19">
    <location>
        <begin position="2481"/>
        <end position="2589"/>
    </location>
</feature>
<keyword evidence="7" id="KW-0378">Hydrolase</keyword>
<feature type="domain" description="Ig-like" evidence="18">
    <location>
        <begin position="1441"/>
        <end position="1552"/>
    </location>
</feature>
<dbReference type="GO" id="GO:0004725">
    <property type="term" value="F:protein tyrosine phosphatase activity"/>
    <property type="evidence" value="ECO:0007669"/>
    <property type="project" value="UniProtKB-EC"/>
</dbReference>
<dbReference type="FunFam" id="3.90.190.10:FF:000088">
    <property type="entry name" value="Receptor protein-tyrosine phosphatase LAR"/>
    <property type="match status" value="1"/>
</dbReference>
<feature type="domain" description="Fibronectin type-III" evidence="19">
    <location>
        <begin position="2243"/>
        <end position="2368"/>
    </location>
</feature>
<keyword evidence="6" id="KW-0677">Repeat</keyword>
<keyword evidence="12" id="KW-0325">Glycoprotein</keyword>
<dbReference type="SMART" id="SM00060">
    <property type="entry name" value="FN3"/>
    <property type="match status" value="9"/>
</dbReference>
<dbReference type="InterPro" id="IPR003961">
    <property type="entry name" value="FN3_dom"/>
</dbReference>
<feature type="domain" description="Tyrosine specific protein phosphatases" evidence="17">
    <location>
        <begin position="3115"/>
        <end position="3189"/>
    </location>
</feature>
<dbReference type="EC" id="3.1.3.48" evidence="3"/>
<dbReference type="Pfam" id="PF07679">
    <property type="entry name" value="I-set"/>
    <property type="match status" value="1"/>
</dbReference>
<feature type="domain" description="Ig-like" evidence="18">
    <location>
        <begin position="1157"/>
        <end position="1245"/>
    </location>
</feature>
<feature type="domain" description="Ig-like" evidence="18">
    <location>
        <begin position="651"/>
        <end position="752"/>
    </location>
</feature>
<evidence type="ECO:0000256" key="11">
    <source>
        <dbReference type="ARBA" id="ARBA00023170"/>
    </source>
</evidence>
<evidence type="ECO:0000259" key="18">
    <source>
        <dbReference type="PROSITE" id="PS50835"/>
    </source>
</evidence>
<keyword evidence="10 14" id="KW-0472">Membrane</keyword>
<feature type="domain" description="Fibronectin type-III" evidence="19">
    <location>
        <begin position="2136"/>
        <end position="2240"/>
    </location>
</feature>
<dbReference type="CDD" id="cd00063">
    <property type="entry name" value="FN3"/>
    <property type="match status" value="8"/>
</dbReference>
<dbReference type="EnsemblMetazoa" id="XM_019999627.1">
    <property type="protein sequence ID" value="XP_019855186.1"/>
    <property type="gene ID" value="LOC105313659"/>
</dbReference>
<keyword evidence="11" id="KW-0675">Receptor</keyword>
<dbReference type="InterPro" id="IPR007110">
    <property type="entry name" value="Ig-like_dom"/>
</dbReference>
<dbReference type="SMART" id="SM00194">
    <property type="entry name" value="PTPc"/>
    <property type="match status" value="2"/>
</dbReference>
<evidence type="ECO:0000256" key="6">
    <source>
        <dbReference type="ARBA" id="ARBA00022737"/>
    </source>
</evidence>
<keyword evidence="21" id="KW-1185">Reference proteome</keyword>
<sequence>MRAQANSCSRVQLVLFQLLLLAALQFHGCTSQSVVITPSDTQVLQFEDEITLSCSLQPDEVNVSYSWFNVDDPDFEDNNQTLNISYDFPSDTMDGGGYFCNATRQSGRTLMSDLIYIFFEPSFYSEPSPSPSPESILATIGDANLTLTCNATGFPAPNITWVRLPSNDLNESMILDLYDSDAPETIDDDSMISFSTDSDTDSSSILTFDSIEYNDFGHYACIAMQSNDSLMGEMETLVASNISTVTVSPRGGVVVITPSNPLIVSRNENASFNCTAQGGPNNTIVWIKGENNSSLSFRPPPINVLRTLELFTVIESGPILTFTSVNGSNGGIYTCVVLNEAGIESDAVELRVRPEILTNPSNIYTQDGEGDVSFECLADSFPSPQYRWERFNETLNEFYPISNESERFLMFNEVEYEDNGRYRCVATAPTINGSAISDEAVLTVSPEGSVEIDPAFTIATNGSTVTFTCSARGGPNNTFVWTRSNATGSMANETELMSLAAMIPIDVDGFLDLAGPLIIENGTELTLEYINATMDGSNYSCVVINEAGFVAVETTLYVAPIITLHPQDRLVTQGEYFTLSCLADAFPSPTYQWERMNRTSGNFEEISGEISSDLRFNNVDFDEFGMYRCVASSEGITETAVSRGALVTVSPYGSLNAMPDTQIVSRNSSPTFTCEASGGPNTTLAWIRGNEDNIESTQTPIDIDSFFDFLDVIVSETAPSLELSLENVNGTDGGNYTCIAVNEAGYDNGTVSLLIIPEILTNPEEQYAEVGDDVTLNCSADSFPAPNYQWEMMNRTSGYFEPLDDETSYVLTLESISYEEYGMYRCVATADGIEENATSTPALVTVSPLGSVDATPMNRTVSINDTANFTCRAQGGPGNMFRWVKGIFTGPTFNAPLDVDEFLDDLDNISLSYFLSFTVSGGAADGGYYTCIVVNEAGYDTDNVTLYVSPVITLNPTDQYAHPGDTVTISCMADSYPPPTYQWQVLNTDTNMYQDINGEMMTSYTIEDIDYDQFGMYRCAVTTPTINERIYSQPALITVSSNSSVTIDPDFVIAENGSNVTFNCLSRGGPNNRFIWLRPSALDSLISNNPSVSSLLNSESPIKVDDIVNQLSNITLSNEPTFTLYSINATEDGGNYACYVVNPAGVESNTTTLYVIPVITEDPREAFTNVSDTVTLTCRADSFPAPNYQWEMMNRTNGYFEPLTGQTSYVLTLESISYEEYGMYRCVATADGIEENATSTPALVTVSPRGSVDATPMYSTVSINDTANFTCRAQGGPGNMFRWIKGNFNGPTLTAPLNVSQFFNSLSIFRSGYELSFIVSGGAADGGYYTCIVVNEAGYATDNVMLFVPPVITLNPTDQYAHPGDTVTISCMADSFPPPTYQWQVLNTDTNMYQDINGETMTNFTIEEIDYDQFGMYRCAVTTPTINQRIYSQPALITVSPNSSVSIDPDLHIADNGSDITFTCSANGGPNNTFLWVRSDEFENLISLSSVLQNLPFQNTISVQDIVDELSTITLETGTTFSIYNINATEDGGEYLCIVLNEAGVDSNNTLLLVRPVITIQPQEVLTVANVSVSLNCLADSFPAPYYQWRYTPANGTSQYVPGANESTLVFPSINYEEFGSYVCIAAADGIQETATSDTAIVTVSPLGSVFITPQVNNSFEEQSVTLACGARGGPNNGFQWNYTRTGAIVGMDPDYTLNTSVETAGYYQCIVSNRAGSDDNTATVNVGPVITVNPVSINVSIEVENITLNCTARGFPVPTITWAHNDSLITSTEDEIFIYTNPTSYLRTVLSTIVINSAMANNTGDYVCIASSPFYNSVNSTVALVLVQDVPDIPVNLSTSDVTSRNLTLSWDEPHHNNAPILGYDIAYTEPDFLGRRNIELTVNGSIEMLFIDGLHPGVSYNFSVNAFNEEGDSGFSEPFTQRTLEEVPFGFPQILSSSTINSTAVNVTWMPVPPAQRNGIITGYTIFITTDVEFVNDTTQDIPSAATLQYTFTRLQEYVNYTYTILARTAIGDGPISDSTTSLTNEATPASPPQDFTVDNITSNTFTLSWSPPIERDINGVIDLYTIRYFITEQLGVDPVDPSINVRNVSATSVTLTDLGNYTEYNISVSAVTVGVGPSSSLTERTAENVPGAPPQMVTVVTVSTTSIKVNWAAPPLNMTFGIITRYEILYGEYNATTGQLINGTDPIRQVTVTSNTFMYVFNGLQEAREYGFQVRAVTVGPGPYSAIMTNTTFTAPPAAAPQNPRAPPQNDIGPTSVTLSWDPIPVDEANGDLEYSVNISADDQVSNTGNRRKRQMPPTLTNSLQQCITAAGTSNMLNYMLPGNQTSLTLTNIAPYTVYSFDVTGVTSAGRGPTSNRTTFMTPEGFATVPQVLTVVNQSNSTSLLITWYPPECYNGILDGYQIFYRAEQSDGALGNPTSPVTIPVLATTASNTTQLTQTITGLTPNTEYEVIICATNGAGCGQNETITVPTAEAAPDAVTNLALQNVRDTESVITVTWNPPSNRNGSFFYELSYTATQDFNYFTNPPRRNSTSSTIEIQQGPTNTSVIMPVLPFATYTINIYAFNAFFGRDRSSSVVTEQRRTLPTNSSSVYNLTASSQTSSSILARWDVPLLPNGNITRYDIYSNSSGTPFGSTTSLFYILNGLTTGRTYNVTVRPVTVFEQETLSGEISIMIRVVLNSTIPFDGTFVTTATAERSISSFEVNLPAPSAFGTQPLLFYGIIVANLDERPSTNQELQVQYPDPMPYSDGSDRTYYLTAGWNSGIPSTYTIGDKSTTSATRNGRRETYENVGLSRRTLYDVIVIVYLDSGVPDQPLIRYVRISQVETRLGYNEGALGFFMTLIILLIIGAIVAVVLFFVYRKYKSGIYSLVRKGRGETELESITNGKGGGGTVISNVPPEDNDAVTGSKWISTSEKGYVSVGDFPAHVANMHANDDYLFSVEYPTVEPQHHPTKDATQHPDNAIKNRYANISAYDHSRVKLTEDPNVPGSDYINANYIDGYKKENAYIASQGPVPHSIVDFWRMIWEQKTETVVMLTNLEEKGRIKCHLYWPPPDKRVVVHGQIRIQLQEELSLTDYTIRTFSLQHKVSSDERTIKQYHFTSWPDFGVPEHPTTLLRFIHKVQRENPKNAGPVVVHCSAGVGRTGTFITISCQIQQILDRKCLDIYNFVQSMRYRRCFMVQTEAQYIFIHDALLEYLECGETEVSAREVKEQFRLLNEVFDKEEGKTRLEKEFDNIQETIHREPIVFTGTASPNRHKNRYANVIPFDKTRCKLSTIPGVDGSDYINANFIEGYHKGKAFIATQGPLPDTSDDFWRMVWEHKSSTIIMLANEREGGKAMCHKYWPDSGTQMYGFFEITLHSMKEYPDYILREFKIVDSRDAEGSSQHVKQFQYVSWPSKGVPDSAIGLLDVREQVEKWQRNSGDKPIVVHCSGGCGRTGTYIATCLLIDRLKTEGLVDVFQVVRGLRLQRPGMVRSVDQYEFCYKSILEFLGSFDTYANFSL</sequence>
<feature type="domain" description="Ig-like" evidence="18">
    <location>
        <begin position="1556"/>
        <end position="1643"/>
    </location>
</feature>
<evidence type="ECO:0000256" key="10">
    <source>
        <dbReference type="ARBA" id="ARBA00023136"/>
    </source>
</evidence>
<dbReference type="InterPro" id="IPR003598">
    <property type="entry name" value="Ig_sub2"/>
</dbReference>
<dbReference type="InterPro" id="IPR000387">
    <property type="entry name" value="Tyr_Pase_dom"/>
</dbReference>
<dbReference type="Gene3D" id="3.90.190.10">
    <property type="entry name" value="Protein tyrosine phosphatase superfamily"/>
    <property type="match status" value="2"/>
</dbReference>
<dbReference type="FunFam" id="3.90.190.10:FF:000102">
    <property type="entry name" value="Receptor-type tyrosine-protein phosphatase"/>
    <property type="match status" value="1"/>
</dbReference>
<evidence type="ECO:0000256" key="12">
    <source>
        <dbReference type="ARBA" id="ARBA00023180"/>
    </source>
</evidence>
<dbReference type="CDD" id="cd00096">
    <property type="entry name" value="Ig"/>
    <property type="match status" value="4"/>
</dbReference>
<dbReference type="PRINTS" id="PR00700">
    <property type="entry name" value="PRTYPHPHTASE"/>
</dbReference>
<dbReference type="PROSITE" id="PS50853">
    <property type="entry name" value="FN3"/>
    <property type="match status" value="8"/>
</dbReference>
<evidence type="ECO:0000256" key="5">
    <source>
        <dbReference type="ARBA" id="ARBA00022729"/>
    </source>
</evidence>
<feature type="domain" description="Fibronectin type-III" evidence="19">
    <location>
        <begin position="2034"/>
        <end position="2131"/>
    </location>
</feature>
<dbReference type="PROSITE" id="PS50835">
    <property type="entry name" value="IG_LIKE"/>
    <property type="match status" value="18"/>
</dbReference>
<dbReference type="PROSITE" id="PS50056">
    <property type="entry name" value="TYR_PHOSPHATASE_2"/>
    <property type="match status" value="2"/>
</dbReference>
<dbReference type="InterPro" id="IPR000242">
    <property type="entry name" value="PTP_cat"/>
</dbReference>
<comment type="subcellular location">
    <subcellularLocation>
        <location evidence="1">Membrane</location>
        <topology evidence="1">Single-pass membrane protein</topology>
    </subcellularLocation>
</comment>
<evidence type="ECO:0000256" key="2">
    <source>
        <dbReference type="ARBA" id="ARBA00010504"/>
    </source>
</evidence>
<dbReference type="InterPro" id="IPR036179">
    <property type="entry name" value="Ig-like_dom_sf"/>
</dbReference>
<organism evidence="20 21">
    <name type="scientific">Amphimedon queenslandica</name>
    <name type="common">Sponge</name>
    <dbReference type="NCBI Taxonomy" id="400682"/>
    <lineage>
        <taxon>Eukaryota</taxon>
        <taxon>Metazoa</taxon>
        <taxon>Porifera</taxon>
        <taxon>Demospongiae</taxon>
        <taxon>Heteroscleromorpha</taxon>
        <taxon>Haplosclerida</taxon>
        <taxon>Niphatidae</taxon>
        <taxon>Amphimedon</taxon>
    </lineage>
</organism>
<reference evidence="20" key="2">
    <citation type="submission" date="2024-06" db="UniProtKB">
        <authorList>
            <consortium name="EnsemblMetazoa"/>
        </authorList>
    </citation>
    <scope>IDENTIFICATION</scope>
</reference>
<dbReference type="SUPFAM" id="SSF49265">
    <property type="entry name" value="Fibronectin type III"/>
    <property type="match status" value="4"/>
</dbReference>
<evidence type="ECO:0000313" key="21">
    <source>
        <dbReference type="Proteomes" id="UP000007879"/>
    </source>
</evidence>
<feature type="domain" description="Ig-like" evidence="18">
    <location>
        <begin position="848"/>
        <end position="945"/>
    </location>
</feature>
<dbReference type="SUPFAM" id="SSF48726">
    <property type="entry name" value="Immunoglobulin"/>
    <property type="match status" value="17"/>
</dbReference>
<dbReference type="Pfam" id="PF00041">
    <property type="entry name" value="fn3"/>
    <property type="match status" value="7"/>
</dbReference>
<evidence type="ECO:0000256" key="14">
    <source>
        <dbReference type="SAM" id="Phobius"/>
    </source>
</evidence>
<feature type="domain" description="Ig-like" evidence="18">
    <location>
        <begin position="446"/>
        <end position="557"/>
    </location>
</feature>
<evidence type="ECO:0000313" key="20">
    <source>
        <dbReference type="EnsemblMetazoa" id="XP_019855186.1"/>
    </source>
</evidence>
<name>A0AAN0JEI2_AMPQE</name>
<feature type="domain" description="Fibronectin type-III" evidence="19">
    <location>
        <begin position="1933"/>
        <end position="2029"/>
    </location>
</feature>
<dbReference type="SMART" id="SM00404">
    <property type="entry name" value="PTPc_motif"/>
    <property type="match status" value="2"/>
</dbReference>
<protein>
    <recommendedName>
        <fullName evidence="3">protein-tyrosine-phosphatase</fullName>
        <ecNumber evidence="3">3.1.3.48</ecNumber>
    </recommendedName>
</protein>
<dbReference type="PROSITE" id="PS00383">
    <property type="entry name" value="TYR_PHOSPHATASE_1"/>
    <property type="match status" value="2"/>
</dbReference>
<dbReference type="SUPFAM" id="SSF52799">
    <property type="entry name" value="(Phosphotyrosine protein) phosphatases II"/>
    <property type="match status" value="2"/>
</dbReference>
<dbReference type="GO" id="GO:0016020">
    <property type="term" value="C:membrane"/>
    <property type="evidence" value="ECO:0007669"/>
    <property type="project" value="UniProtKB-SubCell"/>
</dbReference>
<feature type="domain" description="Ig-like" evidence="18">
    <location>
        <begin position="1043"/>
        <end position="1154"/>
    </location>
</feature>
<dbReference type="InterPro" id="IPR013783">
    <property type="entry name" value="Ig-like_fold"/>
</dbReference>
<feature type="domain" description="Ig-like" evidence="18">
    <location>
        <begin position="1248"/>
        <end position="1347"/>
    </location>
</feature>
<evidence type="ECO:0000256" key="3">
    <source>
        <dbReference type="ARBA" id="ARBA00013064"/>
    </source>
</evidence>
<feature type="domain" description="Fibronectin type-III" evidence="19">
    <location>
        <begin position="2372"/>
        <end position="2480"/>
    </location>
</feature>
<feature type="transmembrane region" description="Helical" evidence="14">
    <location>
        <begin position="2838"/>
        <end position="2862"/>
    </location>
</feature>
<feature type="domain" description="Fibronectin type-III" evidence="19">
    <location>
        <begin position="1834"/>
        <end position="1928"/>
    </location>
</feature>
<dbReference type="SMART" id="SM00409">
    <property type="entry name" value="IG"/>
    <property type="match status" value="18"/>
</dbReference>
<feature type="domain" description="Tyrosine specific protein phosphatases" evidence="17">
    <location>
        <begin position="3407"/>
        <end position="3482"/>
    </location>
</feature>
<feature type="domain" description="Ig-like" evidence="18">
    <location>
        <begin position="757"/>
        <end position="845"/>
    </location>
</feature>
<dbReference type="InterPro" id="IPR050713">
    <property type="entry name" value="RTP_Phos/Ushers"/>
</dbReference>